<comment type="function">
    <text evidence="5">Responsible for synthesis of pseudouridine from uracil.</text>
</comment>
<comment type="catalytic activity">
    <reaction evidence="1 5">
        <text>a uridine in RNA = a pseudouridine in RNA</text>
        <dbReference type="Rhea" id="RHEA:48348"/>
        <dbReference type="Rhea" id="RHEA-COMP:12068"/>
        <dbReference type="Rhea" id="RHEA-COMP:12069"/>
        <dbReference type="ChEBI" id="CHEBI:65314"/>
        <dbReference type="ChEBI" id="CHEBI:65315"/>
    </reaction>
</comment>
<dbReference type="EC" id="5.4.99.-" evidence="5"/>
<dbReference type="Proteomes" id="UP000595038">
    <property type="component" value="Chromosome"/>
</dbReference>
<accession>A0A415IZU0</accession>
<organism evidence="8 9">
    <name type="scientific">Bacillus licheniformis</name>
    <dbReference type="NCBI Taxonomy" id="1402"/>
    <lineage>
        <taxon>Bacteria</taxon>
        <taxon>Bacillati</taxon>
        <taxon>Bacillota</taxon>
        <taxon>Bacilli</taxon>
        <taxon>Bacillales</taxon>
        <taxon>Bacillaceae</taxon>
        <taxon>Bacillus</taxon>
    </lineage>
</organism>
<dbReference type="AlphaFoldDB" id="A0A415IZU0"/>
<evidence type="ECO:0000313" key="9">
    <source>
        <dbReference type="Proteomes" id="UP000435910"/>
    </source>
</evidence>
<dbReference type="NCBIfam" id="TIGR00005">
    <property type="entry name" value="rluA_subfam"/>
    <property type="match status" value="1"/>
</dbReference>
<evidence type="ECO:0000256" key="5">
    <source>
        <dbReference type="RuleBase" id="RU362028"/>
    </source>
</evidence>
<dbReference type="GO" id="GO:0140098">
    <property type="term" value="F:catalytic activity, acting on RNA"/>
    <property type="evidence" value="ECO:0007669"/>
    <property type="project" value="UniProtKB-ARBA"/>
</dbReference>
<evidence type="ECO:0000259" key="6">
    <source>
        <dbReference type="Pfam" id="PF00849"/>
    </source>
</evidence>
<evidence type="ECO:0000256" key="2">
    <source>
        <dbReference type="ARBA" id="ARBA00010876"/>
    </source>
</evidence>
<protein>
    <recommendedName>
        <fullName evidence="5">Pseudouridine synthase</fullName>
        <ecNumber evidence="5">5.4.99.-</ecNumber>
    </recommendedName>
</protein>
<sequence>MSDFLMKQIITEEDSGVLLKEYVQRLGISKRMLTDIKFGGGDLLVNGGHVTVRYVLQKGDELVIQFPPEKMSESLQPEEVPLHILFEDDHVLVLNKQPCISSIPSREHPSGSLANGLIHYYQRTGVHATVHLVSRLDRDTSGVMLVAKHRFAHSLLSGLQKKGAVKRQYRAVVHGLIAEEQGTIDAPIGRKSSSIIERAVIPDGQKAVTHFWVNRRFSGMTDVSIRLETGRTHQIRVHMSHIGYPLCGDTLYGGTRGFINRQALHSERLTFFHPFTMEELTFQAPVPNDMRQLIES</sequence>
<name>A0A415IZU0_BACLI</name>
<dbReference type="SUPFAM" id="SSF55120">
    <property type="entry name" value="Pseudouridine synthase"/>
    <property type="match status" value="1"/>
</dbReference>
<reference evidence="7 10" key="2">
    <citation type="submission" date="2020-12" db="EMBL/GenBank/DDBJ databases">
        <title>FDA dAtabase for Regulatory Grade micrObial Sequences (FDA-ARGOS): Supporting development and validation of Infectious Disease Dx tests.</title>
        <authorList>
            <person name="Nelson B."/>
            <person name="Plummer A."/>
            <person name="Tallon L."/>
            <person name="Sadzewicz L."/>
            <person name="Zhao X."/>
            <person name="Boylan J."/>
            <person name="Ott S."/>
            <person name="Bowen H."/>
            <person name="Vavikolanu K."/>
            <person name="Mehta A."/>
            <person name="Aluvathingal J."/>
            <person name="Nadendla S."/>
            <person name="Myers T."/>
            <person name="Yan Y."/>
            <person name="Sichtig H."/>
        </authorList>
    </citation>
    <scope>NUCLEOTIDE SEQUENCE [LARGE SCALE GENOMIC DNA]</scope>
    <source>
        <strain evidence="7 10">FDAARGOS_923</strain>
    </source>
</reference>
<feature type="domain" description="Pseudouridine synthase RsuA/RluA-like" evidence="6">
    <location>
        <begin position="90"/>
        <end position="241"/>
    </location>
</feature>
<reference evidence="8 9" key="1">
    <citation type="submission" date="2019-06" db="EMBL/GenBank/DDBJ databases">
        <title>Genome sequence analysis of &gt;100 Bacillus licheniformis strains suggests intrinsic resistance to this species.</title>
        <authorList>
            <person name="Wels M."/>
            <person name="Siezen R.J."/>
            <person name="Johansen E."/>
            <person name="Stuer-Lauridsen B."/>
            <person name="Bjerre K."/>
            <person name="Nielsen B.K.K."/>
        </authorList>
    </citation>
    <scope>NUCLEOTIDE SEQUENCE [LARGE SCALE GENOMIC DNA]</scope>
    <source>
        <strain evidence="8 9">BAC-16736</strain>
    </source>
</reference>
<dbReference type="Pfam" id="PF00849">
    <property type="entry name" value="PseudoU_synth_2"/>
    <property type="match status" value="1"/>
</dbReference>
<dbReference type="GO" id="GO:0003723">
    <property type="term" value="F:RNA binding"/>
    <property type="evidence" value="ECO:0007669"/>
    <property type="project" value="InterPro"/>
</dbReference>
<gene>
    <name evidence="8" type="ORF">CHCC16736_3462</name>
    <name evidence="7" type="ORF">I6G80_20615</name>
</gene>
<dbReference type="GO" id="GO:0000455">
    <property type="term" value="P:enzyme-directed rRNA pseudouridine synthesis"/>
    <property type="evidence" value="ECO:0007669"/>
    <property type="project" value="TreeGrafter"/>
</dbReference>
<proteinExistence type="inferred from homology"/>
<dbReference type="Proteomes" id="UP000435910">
    <property type="component" value="Unassembled WGS sequence"/>
</dbReference>
<evidence type="ECO:0000256" key="1">
    <source>
        <dbReference type="ARBA" id="ARBA00000073"/>
    </source>
</evidence>
<keyword evidence="3 5" id="KW-0413">Isomerase</keyword>
<feature type="active site" evidence="4">
    <location>
        <position position="137"/>
    </location>
</feature>
<dbReference type="InterPro" id="IPR050188">
    <property type="entry name" value="RluA_PseudoU_synthase"/>
</dbReference>
<dbReference type="PANTHER" id="PTHR21600">
    <property type="entry name" value="MITOCHONDRIAL RNA PSEUDOURIDINE SYNTHASE"/>
    <property type="match status" value="1"/>
</dbReference>
<evidence type="ECO:0000313" key="10">
    <source>
        <dbReference type="Proteomes" id="UP000595038"/>
    </source>
</evidence>
<evidence type="ECO:0000313" key="7">
    <source>
        <dbReference type="EMBL" id="QPR72189.1"/>
    </source>
</evidence>
<dbReference type="GO" id="GO:0009982">
    <property type="term" value="F:pseudouridine synthase activity"/>
    <property type="evidence" value="ECO:0007669"/>
    <property type="project" value="InterPro"/>
</dbReference>
<dbReference type="EMBL" id="NILC01000021">
    <property type="protein sequence ID" value="TWL28860.1"/>
    <property type="molecule type" value="Genomic_DNA"/>
</dbReference>
<dbReference type="InterPro" id="IPR020103">
    <property type="entry name" value="PsdUridine_synth_cat_dom_sf"/>
</dbReference>
<evidence type="ECO:0000256" key="4">
    <source>
        <dbReference type="PIRSR" id="PIRSR606225-1"/>
    </source>
</evidence>
<dbReference type="Gene3D" id="3.30.2350.10">
    <property type="entry name" value="Pseudouridine synthase"/>
    <property type="match status" value="1"/>
</dbReference>
<dbReference type="PANTHER" id="PTHR21600:SF35">
    <property type="entry name" value="PSEUDOURIDINE SYNTHASE"/>
    <property type="match status" value="1"/>
</dbReference>
<comment type="similarity">
    <text evidence="2 5">Belongs to the pseudouridine synthase RluA family.</text>
</comment>
<dbReference type="EMBL" id="CP065647">
    <property type="protein sequence ID" value="QPR72189.1"/>
    <property type="molecule type" value="Genomic_DNA"/>
</dbReference>
<evidence type="ECO:0000313" key="8">
    <source>
        <dbReference type="EMBL" id="TWL28860.1"/>
    </source>
</evidence>
<dbReference type="InterPro" id="IPR006145">
    <property type="entry name" value="PsdUridine_synth_RsuA/RluA"/>
</dbReference>
<dbReference type="FunFam" id="3.30.2350.10:FF:000005">
    <property type="entry name" value="Pseudouridine synthase"/>
    <property type="match status" value="1"/>
</dbReference>
<dbReference type="InterPro" id="IPR006225">
    <property type="entry name" value="PsdUridine_synth_RluC/D"/>
</dbReference>
<evidence type="ECO:0000256" key="3">
    <source>
        <dbReference type="ARBA" id="ARBA00023235"/>
    </source>
</evidence>
<dbReference type="CDD" id="cd02869">
    <property type="entry name" value="PseudoU_synth_RluA_like"/>
    <property type="match status" value="1"/>
</dbReference>